<protein>
    <recommendedName>
        <fullName evidence="5">FAS1 domain-containing protein</fullName>
    </recommendedName>
</protein>
<keyword evidence="4" id="KW-1185">Reference proteome</keyword>
<feature type="region of interest" description="Disordered" evidence="1">
    <location>
        <begin position="224"/>
        <end position="522"/>
    </location>
</feature>
<feature type="compositionally biased region" description="Low complexity" evidence="1">
    <location>
        <begin position="423"/>
        <end position="434"/>
    </location>
</feature>
<feature type="compositionally biased region" description="Low complexity" evidence="1">
    <location>
        <begin position="294"/>
        <end position="305"/>
    </location>
</feature>
<dbReference type="PANTHER" id="PTHR32382">
    <property type="entry name" value="FASCICLIN-LIKE ARABINOGALACTAN PROTEIN"/>
    <property type="match status" value="1"/>
</dbReference>
<dbReference type="PANTHER" id="PTHR32382:SF88">
    <property type="entry name" value="OS02G0461500 PROTEIN"/>
    <property type="match status" value="1"/>
</dbReference>
<dbReference type="EMBL" id="JACMSC010000013">
    <property type="protein sequence ID" value="KAG6491557.1"/>
    <property type="molecule type" value="Genomic_DNA"/>
</dbReference>
<evidence type="ECO:0000313" key="3">
    <source>
        <dbReference type="EMBL" id="KAG6491557.1"/>
    </source>
</evidence>
<feature type="chain" id="PRO_5035250905" description="FAS1 domain-containing protein" evidence="2">
    <location>
        <begin position="22"/>
        <end position="543"/>
    </location>
</feature>
<comment type="caution">
    <text evidence="3">The sequence shown here is derived from an EMBL/GenBank/DDBJ whole genome shotgun (WGS) entry which is preliminary data.</text>
</comment>
<dbReference type="OrthoDB" id="682048at2759"/>
<dbReference type="GO" id="GO:0005886">
    <property type="term" value="C:plasma membrane"/>
    <property type="evidence" value="ECO:0007669"/>
    <property type="project" value="TreeGrafter"/>
</dbReference>
<evidence type="ECO:0008006" key="5">
    <source>
        <dbReference type="Google" id="ProtNLM"/>
    </source>
</evidence>
<feature type="compositionally biased region" description="Pro residues" evidence="1">
    <location>
        <begin position="391"/>
        <end position="412"/>
    </location>
</feature>
<feature type="region of interest" description="Disordered" evidence="1">
    <location>
        <begin position="178"/>
        <end position="205"/>
    </location>
</feature>
<organism evidence="3 4">
    <name type="scientific">Zingiber officinale</name>
    <name type="common">Ginger</name>
    <name type="synonym">Amomum zingiber</name>
    <dbReference type="NCBI Taxonomy" id="94328"/>
    <lineage>
        <taxon>Eukaryota</taxon>
        <taxon>Viridiplantae</taxon>
        <taxon>Streptophyta</taxon>
        <taxon>Embryophyta</taxon>
        <taxon>Tracheophyta</taxon>
        <taxon>Spermatophyta</taxon>
        <taxon>Magnoliopsida</taxon>
        <taxon>Liliopsida</taxon>
        <taxon>Zingiberales</taxon>
        <taxon>Zingiberaceae</taxon>
        <taxon>Zingiber</taxon>
    </lineage>
</organism>
<dbReference type="Proteomes" id="UP000734854">
    <property type="component" value="Unassembled WGS sequence"/>
</dbReference>
<evidence type="ECO:0000256" key="1">
    <source>
        <dbReference type="SAM" id="MobiDB-lite"/>
    </source>
</evidence>
<accession>A0A8J5FTD8</accession>
<gene>
    <name evidence="3" type="ORF">ZIOFF_046489</name>
</gene>
<dbReference type="AlphaFoldDB" id="A0A8J5FTD8"/>
<feature type="compositionally biased region" description="Low complexity" evidence="1">
    <location>
        <begin position="499"/>
        <end position="515"/>
    </location>
</feature>
<evidence type="ECO:0000256" key="2">
    <source>
        <dbReference type="SAM" id="SignalP"/>
    </source>
</evidence>
<proteinExistence type="predicted"/>
<sequence length="543" mass="57180">MARRLFLILHYLLFCSLAASAFDVTSILSQFSDFSTFTYLLARTRLADEINTQKGGVTVLTVQNGGLPIAAMSDQPDDVLKKILSLHVILDYLDATRLRRMSTHTAILTTLFQASGRASGFDGFLNVTDVDRGVAISSAAPGSPPGSYFVKVLATLPQSISVLQISNVIFPPETGGAWSDGGRAVSRRSPAPAPNWGPTAPVMDPPGMGGVPPTATWWSNIVIPPSGELSEPPSTEPAIIPAFSPEKTPSETPFSPSTAPSPPTPASMIGFPPGESPIVAPEQPDMPTWPHITSPPDASTPTPSTVAEEAPPAVSPDIAPRQPTRPPIGLPPRTSRRTPLAPGMAPALPTRPPGGSIVMGPTRPPSQHTPDIPPRREPSMGPTSPQHVQPLWPPNMAPTPFGWPIPRSPPGEAPARSQRTEPTESPSSSSRLPPGAAPPRKPPRMGPASTPVASRVPEMEPVSPEFPGGIVRLPPSLTPSASRRRLITKQPSEGMLIETNPTSTTIDPTSPPRTSETQEEPQGVARVSVALAILAVLLGAFCL</sequence>
<keyword evidence="2" id="KW-0732">Signal</keyword>
<dbReference type="InterPro" id="IPR033254">
    <property type="entry name" value="Plant_FLA"/>
</dbReference>
<evidence type="ECO:0000313" key="4">
    <source>
        <dbReference type="Proteomes" id="UP000734854"/>
    </source>
</evidence>
<feature type="signal peptide" evidence="2">
    <location>
        <begin position="1"/>
        <end position="21"/>
    </location>
</feature>
<reference evidence="3 4" key="1">
    <citation type="submission" date="2020-08" db="EMBL/GenBank/DDBJ databases">
        <title>Plant Genome Project.</title>
        <authorList>
            <person name="Zhang R.-G."/>
        </authorList>
    </citation>
    <scope>NUCLEOTIDE SEQUENCE [LARGE SCALE GENOMIC DNA]</scope>
    <source>
        <tissue evidence="3">Rhizome</tissue>
    </source>
</reference>
<feature type="compositionally biased region" description="Low complexity" evidence="1">
    <location>
        <begin position="244"/>
        <end position="258"/>
    </location>
</feature>
<name>A0A8J5FTD8_ZINOF</name>